<evidence type="ECO:0000313" key="2">
    <source>
        <dbReference type="EMBL" id="GAP38060.1"/>
    </source>
</evidence>
<protein>
    <submittedName>
        <fullName evidence="2">Uncharacterized protein</fullName>
    </submittedName>
</protein>
<evidence type="ECO:0000313" key="3">
    <source>
        <dbReference type="Proteomes" id="UP000037660"/>
    </source>
</evidence>
<gene>
    <name evidence="2" type="ORF">ISF6_4254</name>
</gene>
<dbReference type="RefSeq" id="WP_157549198.1">
    <property type="nucleotide sequence ID" value="NZ_BBYR01000065.1"/>
</dbReference>
<dbReference type="EMBL" id="BBYR01000065">
    <property type="protein sequence ID" value="GAP38060.1"/>
    <property type="molecule type" value="Genomic_DNA"/>
</dbReference>
<dbReference type="PROSITE" id="PS51257">
    <property type="entry name" value="PROKAR_LIPOPROTEIN"/>
    <property type="match status" value="1"/>
</dbReference>
<organism evidence="2 3">
    <name type="scientific">Piscinibacter sakaiensis</name>
    <name type="common">Ideonella sakaiensis</name>
    <dbReference type="NCBI Taxonomy" id="1547922"/>
    <lineage>
        <taxon>Bacteria</taxon>
        <taxon>Pseudomonadati</taxon>
        <taxon>Pseudomonadota</taxon>
        <taxon>Betaproteobacteria</taxon>
        <taxon>Burkholderiales</taxon>
        <taxon>Sphaerotilaceae</taxon>
        <taxon>Piscinibacter</taxon>
    </lineage>
</organism>
<sequence length="724" mass="75981">MAIGKVGRGSRALVALSGMVLLAACGGGGGGDRGGTATTSPPAPPPVADAGLLAFSVDNVGRVAGFPLWSTEQLLRLGQLVGDDIASASDARPLGPCPGGGTLAREWSDKDGSRTLSAGDEFSLTYVACRRLPLTGGLNGQVQVTLLGAGADGQVDARLVLPEPGVALGNITGLPGRSDFRITGQFRLTLARSELRQSLAIGSVADAAVGIGFPGAAVGPDRLTALHIEKTHRWDEARTTIDLRMRYDSPELGGAFQVATVAPLRSWLDTLPEPGPEQGEIRLLGRGGDEARVQVTGGGGGGDEIGGWLDLRGDGIRDALLRGTWLDAGVASGVFFADYSRWGRGDAYAYDPQSFALRPAIVGGDTLPTNATFTFQFTRPVAGAQRWRWWLAELGRPLSISDPVIERPVQVEVIGALVKVRPVQPLLYSRRYELRLDTGEALGGGQVIRATTGGALTVNDGSLGRFSTPNVLDPQSTLFLRQTVKAGAALEAEALAPIAPGSPPVRYRWTQVGGTPLTIARADERVTQIALAAGARGIGSSTVRLTVGMDGTDQTESADFVLRTVADTSDAWFGRLRIPADLDNASAQPREYWSGPAVGSLTAILQGDRISLAYREQADPAHPNGDWRIELRSADGRPLQPGRYASAFSSTWFQRPAGVPSLDITSGAMMLPSVQGEFVIHELQVDAGGNIGRLALDFVAPSSSFLPVTSSGSVRIRSGWALPP</sequence>
<name>A0A0K8P774_PISS1</name>
<evidence type="ECO:0000256" key="1">
    <source>
        <dbReference type="SAM" id="SignalP"/>
    </source>
</evidence>
<keyword evidence="1" id="KW-0732">Signal</keyword>
<feature type="chain" id="PRO_5005513778" evidence="1">
    <location>
        <begin position="24"/>
        <end position="724"/>
    </location>
</feature>
<proteinExistence type="predicted"/>
<dbReference type="AlphaFoldDB" id="A0A0K8P774"/>
<reference evidence="3" key="1">
    <citation type="submission" date="2015-07" db="EMBL/GenBank/DDBJ databases">
        <title>Discovery of a poly(ethylene terephthalate assimilation.</title>
        <authorList>
            <person name="Yoshida S."/>
            <person name="Hiraga K."/>
            <person name="Takehana T."/>
            <person name="Taniguchi I."/>
            <person name="Yamaji H."/>
            <person name="Maeda Y."/>
            <person name="Toyohara K."/>
            <person name="Miyamoto K."/>
            <person name="Kimura Y."/>
            <person name="Oda K."/>
        </authorList>
    </citation>
    <scope>NUCLEOTIDE SEQUENCE [LARGE SCALE GENOMIC DNA]</scope>
    <source>
        <strain evidence="3">NBRC 110686 / TISTR 2288 / 201-F6</strain>
    </source>
</reference>
<reference evidence="2 3" key="2">
    <citation type="journal article" date="2016" name="Science">
        <title>A bacterium that degrades and assimilates poly(ethylene terephthalate).</title>
        <authorList>
            <person name="Yoshida S."/>
            <person name="Hiraga K."/>
            <person name="Takehana T."/>
            <person name="Taniguchi I."/>
            <person name="Yamaji H."/>
            <person name="Maeda Y."/>
            <person name="Toyohara K."/>
            <person name="Miyamoto K."/>
            <person name="Kimura Y."/>
            <person name="Oda K."/>
        </authorList>
    </citation>
    <scope>NUCLEOTIDE SEQUENCE [LARGE SCALE GENOMIC DNA]</scope>
    <source>
        <strain evidence="3">NBRC 110686 / TISTR 2288 / 201-F6</strain>
    </source>
</reference>
<keyword evidence="3" id="KW-1185">Reference proteome</keyword>
<dbReference type="OrthoDB" id="9151889at2"/>
<dbReference type="Proteomes" id="UP000037660">
    <property type="component" value="Unassembled WGS sequence"/>
</dbReference>
<feature type="signal peptide" evidence="1">
    <location>
        <begin position="1"/>
        <end position="23"/>
    </location>
</feature>
<accession>A0A0K8P774</accession>
<comment type="caution">
    <text evidence="2">The sequence shown here is derived from an EMBL/GenBank/DDBJ whole genome shotgun (WGS) entry which is preliminary data.</text>
</comment>